<keyword evidence="3" id="KW-1185">Reference proteome</keyword>
<evidence type="ECO:0000313" key="3">
    <source>
        <dbReference type="Proteomes" id="UP000005877"/>
    </source>
</evidence>
<dbReference type="KEGG" id="mhi:Mhar_1492"/>
<gene>
    <name evidence="2" type="ordered locus">Mhar_1492</name>
</gene>
<evidence type="ECO:0000313" key="2">
    <source>
        <dbReference type="EMBL" id="AET64856.1"/>
    </source>
</evidence>
<dbReference type="EMBL" id="CP003117">
    <property type="protein sequence ID" value="AET64856.1"/>
    <property type="molecule type" value="Genomic_DNA"/>
</dbReference>
<dbReference type="Proteomes" id="UP000005877">
    <property type="component" value="Chromosome"/>
</dbReference>
<dbReference type="HOGENOM" id="CLU_965085_0_0_2"/>
<dbReference type="InterPro" id="IPR050261">
    <property type="entry name" value="FrsA_esterase"/>
</dbReference>
<dbReference type="InterPro" id="IPR008391">
    <property type="entry name" value="AXE1_dom"/>
</dbReference>
<dbReference type="PATRIC" id="fig|1110509.7.peg.1667"/>
<keyword evidence="2" id="KW-0378">Hydrolase</keyword>
<dbReference type="PANTHER" id="PTHR22946">
    <property type="entry name" value="DIENELACTONE HYDROLASE DOMAIN-CONTAINING PROTEIN-RELATED"/>
    <property type="match status" value="1"/>
</dbReference>
<dbReference type="InterPro" id="IPR029058">
    <property type="entry name" value="AB_hydrolase_fold"/>
</dbReference>
<dbReference type="STRING" id="1110509.Mhar_1492"/>
<dbReference type="Gene3D" id="3.40.50.1820">
    <property type="entry name" value="alpha/beta hydrolase"/>
    <property type="match status" value="1"/>
</dbReference>
<name>G7WP15_METH6</name>
<dbReference type="SUPFAM" id="SSF53474">
    <property type="entry name" value="alpha/beta-Hydrolases"/>
    <property type="match status" value="1"/>
</dbReference>
<dbReference type="AlphaFoldDB" id="G7WP15"/>
<evidence type="ECO:0000259" key="1">
    <source>
        <dbReference type="Pfam" id="PF05448"/>
    </source>
</evidence>
<dbReference type="OrthoDB" id="117239at2157"/>
<proteinExistence type="predicted"/>
<dbReference type="RefSeq" id="WP_014587040.1">
    <property type="nucleotide sequence ID" value="NC_017527.1"/>
</dbReference>
<dbReference type="GeneID" id="12510661"/>
<reference evidence="2 3" key="1">
    <citation type="journal article" date="2012" name="PLoS ONE">
        <title>The genome characteristics and predicted function of methyl-group oxidation pathway in the obligate aceticlastic methanogens, Methanosaeta spp.</title>
        <authorList>
            <person name="Zhu J."/>
            <person name="Zheng H."/>
            <person name="Ai G."/>
            <person name="Zhang G."/>
            <person name="Liu D."/>
            <person name="Liu X."/>
            <person name="Dong X."/>
        </authorList>
    </citation>
    <scope>NUCLEOTIDE SEQUENCE [LARGE SCALE GENOMIC DNA]</scope>
    <source>
        <strain evidence="2 3">6Ac</strain>
    </source>
</reference>
<dbReference type="PANTHER" id="PTHR22946:SF0">
    <property type="entry name" value="DIENELACTONE HYDROLASE DOMAIN-CONTAINING PROTEIN"/>
    <property type="match status" value="1"/>
</dbReference>
<dbReference type="Pfam" id="PF05448">
    <property type="entry name" value="AXE1"/>
    <property type="match status" value="1"/>
</dbReference>
<feature type="domain" description="Acetyl xylan esterase" evidence="1">
    <location>
        <begin position="20"/>
        <end position="151"/>
    </location>
</feature>
<sequence>MISSEDAGASSLRELRFSSRGAEVAALLREPSAKRPEGFPGVVLLPGATVTKEQEQGLAELLSGLGYATIALDQRNRGGVDVGGDLEMFINGQEPTEHKMVHDALAAAEVLRMQPEIDPDRIVYLGESNGGRFAIIASALDRRSRGVVAISTCGYDVEGEEIDLLRMSGPDAVRFLRSIDPDTYLERIPPRRLVMIHSKNDTVIPVDSASRTYQKALEPKAMHIVDCATHGRCGEMDPYIEEELARMVG</sequence>
<dbReference type="GO" id="GO:0016787">
    <property type="term" value="F:hydrolase activity"/>
    <property type="evidence" value="ECO:0007669"/>
    <property type="project" value="UniProtKB-KW"/>
</dbReference>
<accession>G7WP15</accession>
<protein>
    <submittedName>
        <fullName evidence="2">Hydrolase</fullName>
    </submittedName>
</protein>
<organism evidence="2 3">
    <name type="scientific">Methanothrix harundinacea (strain 6Ac)</name>
    <name type="common">Methanosaeta harundinacea</name>
    <dbReference type="NCBI Taxonomy" id="1110509"/>
    <lineage>
        <taxon>Archaea</taxon>
        <taxon>Methanobacteriati</taxon>
        <taxon>Methanobacteriota</taxon>
        <taxon>Stenosarchaea group</taxon>
        <taxon>Methanomicrobia</taxon>
        <taxon>Methanotrichales</taxon>
        <taxon>Methanotrichaceae</taxon>
        <taxon>Methanothrix</taxon>
    </lineage>
</organism>